<dbReference type="OrthoDB" id="200398at2759"/>
<dbReference type="PANTHER" id="PTHR13049:SF2">
    <property type="entry name" value="COILED-COIL DOMAIN-CONTAINING PROTEIN 25"/>
    <property type="match status" value="1"/>
</dbReference>
<dbReference type="Pfam" id="PF05670">
    <property type="entry name" value="NFACT-R_1"/>
    <property type="match status" value="1"/>
</dbReference>
<dbReference type="InParanoid" id="F2UPV4"/>
<dbReference type="eggNOG" id="KOG3272">
    <property type="taxonomic scope" value="Eukaryota"/>
</dbReference>
<evidence type="ECO:0000259" key="3">
    <source>
        <dbReference type="Pfam" id="PF05670"/>
    </source>
</evidence>
<dbReference type="KEGG" id="sre:PTSG_10509"/>
<keyword evidence="5" id="KW-1185">Reference proteome</keyword>
<gene>
    <name evidence="4" type="ORF">PTSG_10509</name>
</gene>
<feature type="compositionally biased region" description="Basic and acidic residues" evidence="2">
    <location>
        <begin position="163"/>
        <end position="182"/>
    </location>
</feature>
<sequence>MVFYFDTEIDGKTYHLYMGKDKYENEDLIAYGWPDDLWFHVDSLSSAHVYVRLPEGEGHLWKELPDQLIEECCQLVKQNSIEGCKKTNVRVVYTPWANLKKTSDMEVGQVSFHSRKELKYFTVEKRNKEILKKLYATKDERHPDLKHEQSQRHARELRKKKKEQQQRRQQEKLKVERKREEKKLKTYETLQDEALMETNKHGMSVDDYEDDFM</sequence>
<reference evidence="4" key="1">
    <citation type="submission" date="2009-08" db="EMBL/GenBank/DDBJ databases">
        <title>Annotation of Salpingoeca rosetta.</title>
        <authorList>
            <consortium name="The Broad Institute Genome Sequencing Platform"/>
            <person name="Russ C."/>
            <person name="Cuomo C."/>
            <person name="Burger G."/>
            <person name="Gray M.W."/>
            <person name="Holland P.W.H."/>
            <person name="King N."/>
            <person name="Lang F.B.F."/>
            <person name="Roger A.J."/>
            <person name="Ruiz-Trillo I."/>
            <person name="Young S.K."/>
            <person name="Zeng Q."/>
            <person name="Gargeya S."/>
            <person name="Alvarado L."/>
            <person name="Berlin A."/>
            <person name="Chapman S.B."/>
            <person name="Chen Z."/>
            <person name="Freedman E."/>
            <person name="Gellesch M."/>
            <person name="Goldberg J."/>
            <person name="Griggs A."/>
            <person name="Gujja S."/>
            <person name="Heilman E."/>
            <person name="Heiman D."/>
            <person name="Howarth C."/>
            <person name="Mehta T."/>
            <person name="Neiman D."/>
            <person name="Pearson M."/>
            <person name="Roberts A."/>
            <person name="Saif S."/>
            <person name="Shea T."/>
            <person name="Shenoy N."/>
            <person name="Sisk P."/>
            <person name="Stolte C."/>
            <person name="Sykes S."/>
            <person name="White J."/>
            <person name="Yandava C."/>
            <person name="Haas B."/>
            <person name="Nusbaum C."/>
            <person name="Birren B."/>
        </authorList>
    </citation>
    <scope>NUCLEOTIDE SEQUENCE [LARGE SCALE GENOMIC DNA]</scope>
    <source>
        <strain evidence="4">ATCC 50818</strain>
    </source>
</reference>
<dbReference type="InterPro" id="IPR039730">
    <property type="entry name" value="Jlp2/Ccd25"/>
</dbReference>
<feature type="region of interest" description="Disordered" evidence="2">
    <location>
        <begin position="140"/>
        <end position="182"/>
    </location>
</feature>
<feature type="domain" description="NFACT RNA-binding" evidence="3">
    <location>
        <begin position="1"/>
        <end position="113"/>
    </location>
</feature>
<dbReference type="RefSeq" id="XP_004988887.1">
    <property type="nucleotide sequence ID" value="XM_004988830.1"/>
</dbReference>
<dbReference type="EMBL" id="GL832987">
    <property type="protein sequence ID" value="EGD79659.1"/>
    <property type="molecule type" value="Genomic_DNA"/>
</dbReference>
<dbReference type="GeneID" id="16069429"/>
<dbReference type="STRING" id="946362.F2UPV4"/>
<organism evidence="5">
    <name type="scientific">Salpingoeca rosetta (strain ATCC 50818 / BSB-021)</name>
    <dbReference type="NCBI Taxonomy" id="946362"/>
    <lineage>
        <taxon>Eukaryota</taxon>
        <taxon>Choanoflagellata</taxon>
        <taxon>Craspedida</taxon>
        <taxon>Salpingoecidae</taxon>
        <taxon>Salpingoeca</taxon>
    </lineage>
</organism>
<evidence type="ECO:0000313" key="5">
    <source>
        <dbReference type="Proteomes" id="UP000007799"/>
    </source>
</evidence>
<dbReference type="AlphaFoldDB" id="F2UPV4"/>
<evidence type="ECO:0000256" key="1">
    <source>
        <dbReference type="ARBA" id="ARBA00008998"/>
    </source>
</evidence>
<name>F2UPV4_SALR5</name>
<protein>
    <submittedName>
        <fullName evidence="4">Coiled-coil domain-containing protein 25</fullName>
    </submittedName>
</protein>
<dbReference type="OMA" id="YHDEKAV"/>
<dbReference type="PANTHER" id="PTHR13049">
    <property type="entry name" value="DUF814-RELATED"/>
    <property type="match status" value="1"/>
</dbReference>
<comment type="similarity">
    <text evidence="1">Belongs to the CCDC25 family.</text>
</comment>
<proteinExistence type="inferred from homology"/>
<evidence type="ECO:0000313" key="4">
    <source>
        <dbReference type="EMBL" id="EGD79659.1"/>
    </source>
</evidence>
<evidence type="ECO:0000256" key="2">
    <source>
        <dbReference type="SAM" id="MobiDB-lite"/>
    </source>
</evidence>
<dbReference type="Proteomes" id="UP000007799">
    <property type="component" value="Unassembled WGS sequence"/>
</dbReference>
<accession>F2UPV4</accession>
<dbReference type="InterPro" id="IPR008532">
    <property type="entry name" value="NFACT_RNA-bd"/>
</dbReference>
<feature type="compositionally biased region" description="Basic and acidic residues" evidence="2">
    <location>
        <begin position="140"/>
        <end position="154"/>
    </location>
</feature>
<dbReference type="FunCoup" id="F2UPV4">
    <property type="interactions" value="1587"/>
</dbReference>